<comment type="catalytic activity">
    <reaction evidence="14">
        <text>5,6-dihydrouridine(16) in tRNA + NAD(+) = uridine(16) in tRNA + NADH + H(+)</text>
        <dbReference type="Rhea" id="RHEA:53380"/>
        <dbReference type="Rhea" id="RHEA-COMP:13543"/>
        <dbReference type="Rhea" id="RHEA-COMP:13544"/>
        <dbReference type="ChEBI" id="CHEBI:15378"/>
        <dbReference type="ChEBI" id="CHEBI:57540"/>
        <dbReference type="ChEBI" id="CHEBI:57945"/>
        <dbReference type="ChEBI" id="CHEBI:65315"/>
        <dbReference type="ChEBI" id="CHEBI:74443"/>
        <dbReference type="EC" id="1.3.1.88"/>
    </reaction>
    <physiologicalReaction direction="right-to-left" evidence="14">
        <dbReference type="Rhea" id="RHEA:53382"/>
    </physiologicalReaction>
</comment>
<comment type="caution">
    <text evidence="19">The sequence shown here is derived from an EMBL/GenBank/DDBJ whole genome shotgun (WGS) entry which is preliminary data.</text>
</comment>
<comment type="catalytic activity">
    <reaction evidence="11">
        <text>5,6-dihydrouridine(17) in tRNA + NAD(+) = uridine(17) in tRNA + NADH + H(+)</text>
        <dbReference type="Rhea" id="RHEA:53372"/>
        <dbReference type="Rhea" id="RHEA-COMP:13541"/>
        <dbReference type="Rhea" id="RHEA-COMP:13542"/>
        <dbReference type="ChEBI" id="CHEBI:15378"/>
        <dbReference type="ChEBI" id="CHEBI:57540"/>
        <dbReference type="ChEBI" id="CHEBI:57945"/>
        <dbReference type="ChEBI" id="CHEBI:65315"/>
        <dbReference type="ChEBI" id="CHEBI:74443"/>
        <dbReference type="EC" id="1.3.1.88"/>
    </reaction>
    <physiologicalReaction direction="right-to-left" evidence="11">
        <dbReference type="Rhea" id="RHEA:53374"/>
    </physiologicalReaction>
</comment>
<accession>A0A507D152</accession>
<evidence type="ECO:0000256" key="6">
    <source>
        <dbReference type="ARBA" id="ARBA00022857"/>
    </source>
</evidence>
<dbReference type="GO" id="GO:0006397">
    <property type="term" value="P:mRNA processing"/>
    <property type="evidence" value="ECO:0007669"/>
    <property type="project" value="UniProtKB-KW"/>
</dbReference>
<evidence type="ECO:0000313" key="19">
    <source>
        <dbReference type="EMBL" id="TPX45117.1"/>
    </source>
</evidence>
<dbReference type="PROSITE" id="PS01136">
    <property type="entry name" value="UPF0034"/>
    <property type="match status" value="1"/>
</dbReference>
<comment type="similarity">
    <text evidence="9">Belongs to the Dus family. Dus1 subfamily.</text>
</comment>
<dbReference type="SUPFAM" id="SSF51395">
    <property type="entry name" value="FMN-linked oxidoreductases"/>
    <property type="match status" value="1"/>
</dbReference>
<dbReference type="Pfam" id="PF01207">
    <property type="entry name" value="Dus"/>
    <property type="match status" value="1"/>
</dbReference>
<name>A0A507D152_9FUNG</name>
<organism evidence="19 20">
    <name type="scientific">Synchytrium endobioticum</name>
    <dbReference type="NCBI Taxonomy" id="286115"/>
    <lineage>
        <taxon>Eukaryota</taxon>
        <taxon>Fungi</taxon>
        <taxon>Fungi incertae sedis</taxon>
        <taxon>Chytridiomycota</taxon>
        <taxon>Chytridiomycota incertae sedis</taxon>
        <taxon>Chytridiomycetes</taxon>
        <taxon>Synchytriales</taxon>
        <taxon>Synchytriaceae</taxon>
        <taxon>Synchytrium</taxon>
    </lineage>
</organism>
<keyword evidence="2" id="KW-0285">Flavoprotein</keyword>
<evidence type="ECO:0000256" key="4">
    <source>
        <dbReference type="ARBA" id="ARBA00022664"/>
    </source>
</evidence>
<reference evidence="19 20" key="1">
    <citation type="journal article" date="2019" name="Sci. Rep.">
        <title>Comparative genomics of chytrid fungi reveal insights into the obligate biotrophic and pathogenic lifestyle of Synchytrium endobioticum.</title>
        <authorList>
            <person name="van de Vossenberg B.T.L.H."/>
            <person name="Warris S."/>
            <person name="Nguyen H.D.T."/>
            <person name="van Gent-Pelzer M.P.E."/>
            <person name="Joly D.L."/>
            <person name="van de Geest H.C."/>
            <person name="Bonants P.J.M."/>
            <person name="Smith D.S."/>
            <person name="Levesque C.A."/>
            <person name="van der Lee T.A.J."/>
        </authorList>
    </citation>
    <scope>NUCLEOTIDE SEQUENCE [LARGE SCALE GENOMIC DNA]</scope>
    <source>
        <strain evidence="19 20">MB42</strain>
    </source>
</reference>
<evidence type="ECO:0000259" key="18">
    <source>
        <dbReference type="Pfam" id="PF01207"/>
    </source>
</evidence>
<dbReference type="InterPro" id="IPR035587">
    <property type="entry name" value="DUS-like_FMN-bd"/>
</dbReference>
<evidence type="ECO:0000256" key="11">
    <source>
        <dbReference type="ARBA" id="ARBA00047287"/>
    </source>
</evidence>
<keyword evidence="8" id="KW-0520">NAD</keyword>
<evidence type="ECO:0000256" key="3">
    <source>
        <dbReference type="ARBA" id="ARBA00022643"/>
    </source>
</evidence>
<comment type="catalytic activity">
    <reaction evidence="16">
        <text>5,6-dihydrouridine(17) in tRNA + NADP(+) = uridine(17) in tRNA + NADPH + H(+)</text>
        <dbReference type="Rhea" id="RHEA:53368"/>
        <dbReference type="Rhea" id="RHEA-COMP:13541"/>
        <dbReference type="Rhea" id="RHEA-COMP:13542"/>
        <dbReference type="ChEBI" id="CHEBI:15378"/>
        <dbReference type="ChEBI" id="CHEBI:57783"/>
        <dbReference type="ChEBI" id="CHEBI:58349"/>
        <dbReference type="ChEBI" id="CHEBI:65315"/>
        <dbReference type="ChEBI" id="CHEBI:74443"/>
        <dbReference type="EC" id="1.3.1.88"/>
    </reaction>
    <physiologicalReaction direction="right-to-left" evidence="16">
        <dbReference type="Rhea" id="RHEA:53370"/>
    </physiologicalReaction>
</comment>
<dbReference type="InterPro" id="IPR018517">
    <property type="entry name" value="tRNA_hU_synthase_CS"/>
</dbReference>
<keyword evidence="6" id="KW-0521">NADP</keyword>
<evidence type="ECO:0000256" key="1">
    <source>
        <dbReference type="ARBA" id="ARBA00001917"/>
    </source>
</evidence>
<dbReference type="InterPro" id="IPR013785">
    <property type="entry name" value="Aldolase_TIM"/>
</dbReference>
<keyword evidence="3" id="KW-0288">FMN</keyword>
<comment type="catalytic activity">
    <reaction evidence="13">
        <text>a 5,6-dihydrouridine in mRNA + NAD(+) = a uridine in mRNA + NADH + H(+)</text>
        <dbReference type="Rhea" id="RHEA:69851"/>
        <dbReference type="Rhea" id="RHEA-COMP:14658"/>
        <dbReference type="Rhea" id="RHEA-COMP:17789"/>
        <dbReference type="ChEBI" id="CHEBI:15378"/>
        <dbReference type="ChEBI" id="CHEBI:57540"/>
        <dbReference type="ChEBI" id="CHEBI:57945"/>
        <dbReference type="ChEBI" id="CHEBI:65315"/>
        <dbReference type="ChEBI" id="CHEBI:74443"/>
    </reaction>
    <physiologicalReaction direction="right-to-left" evidence="13">
        <dbReference type="Rhea" id="RHEA:69853"/>
    </physiologicalReaction>
</comment>
<evidence type="ECO:0000313" key="20">
    <source>
        <dbReference type="Proteomes" id="UP000317494"/>
    </source>
</evidence>
<evidence type="ECO:0000256" key="16">
    <source>
        <dbReference type="ARBA" id="ARBA00049467"/>
    </source>
</evidence>
<evidence type="ECO:0000256" key="15">
    <source>
        <dbReference type="ARBA" id="ARBA00049447"/>
    </source>
</evidence>
<evidence type="ECO:0000256" key="5">
    <source>
        <dbReference type="ARBA" id="ARBA00022694"/>
    </source>
</evidence>
<evidence type="ECO:0000256" key="7">
    <source>
        <dbReference type="ARBA" id="ARBA00023002"/>
    </source>
</evidence>
<comment type="catalytic activity">
    <reaction evidence="15">
        <text>a 5,6-dihydrouridine in mRNA + NADP(+) = a uridine in mRNA + NADPH + H(+)</text>
        <dbReference type="Rhea" id="RHEA:69855"/>
        <dbReference type="Rhea" id="RHEA-COMP:14658"/>
        <dbReference type="Rhea" id="RHEA-COMP:17789"/>
        <dbReference type="ChEBI" id="CHEBI:15378"/>
        <dbReference type="ChEBI" id="CHEBI:57783"/>
        <dbReference type="ChEBI" id="CHEBI:58349"/>
        <dbReference type="ChEBI" id="CHEBI:65315"/>
        <dbReference type="ChEBI" id="CHEBI:74443"/>
    </reaction>
    <physiologicalReaction direction="right-to-left" evidence="15">
        <dbReference type="Rhea" id="RHEA:69857"/>
    </physiologicalReaction>
</comment>
<feature type="domain" description="DUS-like FMN-binding" evidence="18">
    <location>
        <begin position="34"/>
        <end position="291"/>
    </location>
</feature>
<sequence>MSNTTDMTNDAGTPRKLTGYEFYRKTLGAPKYIVAPMVDQSEYAWRMLSRRYGAQLCYTPMLHAKLFSESEFYATEFFTTGDLDRPLIVQFCANDPEILLKAAKKVEAHCDAVDINLGCPQGIAKKGHYGAFLMEKWDVVAKMVKILHDNLSIPVTCKIRVFPDVDKTIQYAQMIEQAGCQLLTVHGRLREQKGQYTGLADWEQIRRVKQAVSIPVFANGNILYFEDIQRCLDATGVDGVMSAEGNLYNPALFANQYPITYEIAQEFLDICRRTPKSSNVACVKGHLFKIFRPVLNTYVDLRSQLGDVASLDDCQNLINEYRSRLEPLVTETETTVDERGYKCIPEYRCQPYIRTADLGRTADDVIPKISGCHDVRFGSGDVEAGVGNGKHKVDDDADGTSNKRAKHEQFCSCGTTNLVSGRCTKQLCKACCNKLGVLVAKASKKRTKKHKQENGATNPQKKDEPELIDWLCESHRTKRGTS</sequence>
<keyword evidence="20" id="KW-1185">Reference proteome</keyword>
<dbReference type="Proteomes" id="UP000317494">
    <property type="component" value="Unassembled WGS sequence"/>
</dbReference>
<feature type="region of interest" description="Disordered" evidence="17">
    <location>
        <begin position="443"/>
        <end position="468"/>
    </location>
</feature>
<dbReference type="CDD" id="cd02801">
    <property type="entry name" value="DUS_like_FMN"/>
    <property type="match status" value="1"/>
</dbReference>
<dbReference type="EC" id="1.3.1.88" evidence="10"/>
<protein>
    <recommendedName>
        <fullName evidence="10">tRNA-dihydrouridine(16/17) synthase [NAD(P)(+)]</fullName>
        <ecNumber evidence="10">1.3.1.88</ecNumber>
    </recommendedName>
</protein>
<comment type="cofactor">
    <cofactor evidence="1">
        <name>FMN</name>
        <dbReference type="ChEBI" id="CHEBI:58210"/>
    </cofactor>
</comment>
<evidence type="ECO:0000256" key="8">
    <source>
        <dbReference type="ARBA" id="ARBA00023027"/>
    </source>
</evidence>
<evidence type="ECO:0000256" key="10">
    <source>
        <dbReference type="ARBA" id="ARBA00038890"/>
    </source>
</evidence>
<dbReference type="GO" id="GO:0017150">
    <property type="term" value="F:tRNA dihydrouridine synthase activity"/>
    <property type="evidence" value="ECO:0007669"/>
    <property type="project" value="InterPro"/>
</dbReference>
<evidence type="ECO:0000256" key="17">
    <source>
        <dbReference type="SAM" id="MobiDB-lite"/>
    </source>
</evidence>
<dbReference type="PANTHER" id="PTHR11082">
    <property type="entry name" value="TRNA-DIHYDROURIDINE SYNTHASE"/>
    <property type="match status" value="1"/>
</dbReference>
<dbReference type="STRING" id="286115.A0A507D152"/>
<comment type="catalytic activity">
    <reaction evidence="12">
        <text>5,6-dihydrouridine(16) in tRNA + NADP(+) = uridine(16) in tRNA + NADPH + H(+)</text>
        <dbReference type="Rhea" id="RHEA:53376"/>
        <dbReference type="Rhea" id="RHEA-COMP:13543"/>
        <dbReference type="Rhea" id="RHEA-COMP:13544"/>
        <dbReference type="ChEBI" id="CHEBI:15378"/>
        <dbReference type="ChEBI" id="CHEBI:57783"/>
        <dbReference type="ChEBI" id="CHEBI:58349"/>
        <dbReference type="ChEBI" id="CHEBI:65315"/>
        <dbReference type="ChEBI" id="CHEBI:74443"/>
        <dbReference type="EC" id="1.3.1.88"/>
    </reaction>
    <physiologicalReaction direction="right-to-left" evidence="12">
        <dbReference type="Rhea" id="RHEA:53378"/>
    </physiologicalReaction>
</comment>
<dbReference type="GO" id="GO:0050660">
    <property type="term" value="F:flavin adenine dinucleotide binding"/>
    <property type="evidence" value="ECO:0007669"/>
    <property type="project" value="InterPro"/>
</dbReference>
<evidence type="ECO:0000256" key="12">
    <source>
        <dbReference type="ARBA" id="ARBA00047652"/>
    </source>
</evidence>
<proteinExistence type="inferred from homology"/>
<dbReference type="AlphaFoldDB" id="A0A507D152"/>
<keyword evidence="4" id="KW-0507">mRNA processing</keyword>
<gene>
    <name evidence="19" type="ORF">SeMB42_g04097</name>
</gene>
<evidence type="ECO:0000256" key="2">
    <source>
        <dbReference type="ARBA" id="ARBA00022630"/>
    </source>
</evidence>
<evidence type="ECO:0000256" key="9">
    <source>
        <dbReference type="ARBA" id="ARBA00038313"/>
    </source>
</evidence>
<keyword evidence="7" id="KW-0560">Oxidoreductase</keyword>
<dbReference type="PANTHER" id="PTHR11082:SF5">
    <property type="entry name" value="TRNA-DIHYDROURIDINE(16_17) SYNTHASE [NAD(P)(+)]-LIKE"/>
    <property type="match status" value="1"/>
</dbReference>
<evidence type="ECO:0000256" key="14">
    <source>
        <dbReference type="ARBA" id="ARBA00048934"/>
    </source>
</evidence>
<dbReference type="VEuPathDB" id="FungiDB:SeMB42_g04097"/>
<dbReference type="Gene3D" id="3.20.20.70">
    <property type="entry name" value="Aldolase class I"/>
    <property type="match status" value="1"/>
</dbReference>
<evidence type="ECO:0000256" key="13">
    <source>
        <dbReference type="ARBA" id="ARBA00048342"/>
    </source>
</evidence>
<dbReference type="EMBL" id="QEAN01000159">
    <property type="protein sequence ID" value="TPX45117.1"/>
    <property type="molecule type" value="Genomic_DNA"/>
</dbReference>
<keyword evidence="5" id="KW-0819">tRNA processing</keyword>